<dbReference type="Proteomes" id="UP000254649">
    <property type="component" value="Unassembled WGS sequence"/>
</dbReference>
<proteinExistence type="predicted"/>
<dbReference type="EMBL" id="UFRQ01000003">
    <property type="protein sequence ID" value="SUT95265.1"/>
    <property type="molecule type" value="Genomic_DNA"/>
</dbReference>
<keyword evidence="2" id="KW-1185">Reference proteome</keyword>
<name>A0A380U2M0_9PAST</name>
<evidence type="ECO:0000313" key="2">
    <source>
        <dbReference type="Proteomes" id="UP000254649"/>
    </source>
</evidence>
<protein>
    <submittedName>
        <fullName evidence="1">Uncharacterized protein</fullName>
    </submittedName>
</protein>
<gene>
    <name evidence="1" type="ORF">NCTC10801_02428</name>
</gene>
<dbReference type="OrthoDB" id="9860870at2"/>
<sequence length="142" mass="16178">MQNITFSPIVIHNGFELYRIGSPALNETCDLNCIAILKAVEKWLDNSVISNRDWMAEIGNGDEYNDWVSRDHDEFSEFKAIPTIHSQLRCINLYDYGDHSANMTDKHKMALQLYLGSDVDIVDNLAISVLFNKSRLQGKALK</sequence>
<organism evidence="1 2">
    <name type="scientific">[Actinobacillus] rossii</name>
    <dbReference type="NCBI Taxonomy" id="123820"/>
    <lineage>
        <taxon>Bacteria</taxon>
        <taxon>Pseudomonadati</taxon>
        <taxon>Pseudomonadota</taxon>
        <taxon>Gammaproteobacteria</taxon>
        <taxon>Pasteurellales</taxon>
        <taxon>Pasteurellaceae</taxon>
    </lineage>
</organism>
<accession>A0A380U2M0</accession>
<reference evidence="1 2" key="1">
    <citation type="submission" date="2018-06" db="EMBL/GenBank/DDBJ databases">
        <authorList>
            <consortium name="Pathogen Informatics"/>
            <person name="Doyle S."/>
        </authorList>
    </citation>
    <scope>NUCLEOTIDE SEQUENCE [LARGE SCALE GENOMIC DNA]</scope>
    <source>
        <strain evidence="1 2">NCTC10801</strain>
    </source>
</reference>
<evidence type="ECO:0000313" key="1">
    <source>
        <dbReference type="EMBL" id="SUT95265.1"/>
    </source>
</evidence>
<dbReference type="AlphaFoldDB" id="A0A380U2M0"/>